<keyword evidence="2" id="KW-0472">Membrane</keyword>
<feature type="transmembrane region" description="Helical" evidence="2">
    <location>
        <begin position="250"/>
        <end position="269"/>
    </location>
</feature>
<evidence type="ECO:0000313" key="4">
    <source>
        <dbReference type="EMBL" id="KAK5083250.1"/>
    </source>
</evidence>
<dbReference type="PANTHER" id="PTHR38794">
    <property type="entry name" value="INTEGRAL MEMBRANE PROTEIN"/>
    <property type="match status" value="1"/>
</dbReference>
<name>A0ABR0K1V1_9EURO</name>
<gene>
    <name evidence="4" type="ORF">LTR24_007812</name>
</gene>
<dbReference type="Proteomes" id="UP001345013">
    <property type="component" value="Unassembled WGS sequence"/>
</dbReference>
<feature type="transmembrane region" description="Helical" evidence="2">
    <location>
        <begin position="171"/>
        <end position="195"/>
    </location>
</feature>
<evidence type="ECO:0000256" key="2">
    <source>
        <dbReference type="SAM" id="Phobius"/>
    </source>
</evidence>
<feature type="transmembrane region" description="Helical" evidence="2">
    <location>
        <begin position="51"/>
        <end position="68"/>
    </location>
</feature>
<sequence length="350" mass="38053">MEARAVDPITATAETTRVVVSNYTCMAVTIIVLVARATLSAKWRRKIGLDDVLLYLALVVGIIESILTEKAVRRGLGTFIRPGNSATLQRLSELVYASDLFFLIAMLLAKLAVVRLVYRSASRAAISKGKLMVLQVCVGLWGAFSIPAIAFQCGMPHLWLYLPDRCVGEGALWYPTLIFSILTDAWLAVCAWSTVPERQIGQKQRQIILGFFGTRFLTCILTVAQLALLAPALRDINQPRAMPNPTVLKSFVMNASIITAALPVLYKALGTYTPTPSAQAVIYNPDAERQGSPLDDLKRPTSVVLPNPKNFDGMVSEAEVKTSPVSGDNDFSSKFSSAFNKEIGSATPKA</sequence>
<keyword evidence="2" id="KW-0812">Transmembrane</keyword>
<accession>A0ABR0K1V1</accession>
<comment type="caution">
    <text evidence="4">The sequence shown here is derived from an EMBL/GenBank/DDBJ whole genome shotgun (WGS) entry which is preliminary data.</text>
</comment>
<feature type="domain" description="Rhodopsin" evidence="3">
    <location>
        <begin position="36"/>
        <end position="268"/>
    </location>
</feature>
<feature type="transmembrane region" description="Helical" evidence="2">
    <location>
        <begin position="207"/>
        <end position="230"/>
    </location>
</feature>
<reference evidence="4 5" key="1">
    <citation type="submission" date="2023-08" db="EMBL/GenBank/DDBJ databases">
        <title>Black Yeasts Isolated from many extreme environments.</title>
        <authorList>
            <person name="Coleine C."/>
            <person name="Stajich J.E."/>
            <person name="Selbmann L."/>
        </authorList>
    </citation>
    <scope>NUCLEOTIDE SEQUENCE [LARGE SCALE GENOMIC DNA]</scope>
    <source>
        <strain evidence="4 5">CCFEE 5885</strain>
    </source>
</reference>
<feature type="transmembrane region" description="Helical" evidence="2">
    <location>
        <begin position="20"/>
        <end position="39"/>
    </location>
</feature>
<feature type="transmembrane region" description="Helical" evidence="2">
    <location>
        <begin position="100"/>
        <end position="118"/>
    </location>
</feature>
<keyword evidence="2" id="KW-1133">Transmembrane helix</keyword>
<dbReference type="EMBL" id="JAVRRG010000123">
    <property type="protein sequence ID" value="KAK5083250.1"/>
    <property type="molecule type" value="Genomic_DNA"/>
</dbReference>
<dbReference type="InterPro" id="IPR049326">
    <property type="entry name" value="Rhodopsin_dom_fungi"/>
</dbReference>
<keyword evidence="5" id="KW-1185">Reference proteome</keyword>
<protein>
    <recommendedName>
        <fullName evidence="3">Rhodopsin domain-containing protein</fullName>
    </recommendedName>
</protein>
<proteinExistence type="predicted"/>
<evidence type="ECO:0000313" key="5">
    <source>
        <dbReference type="Proteomes" id="UP001345013"/>
    </source>
</evidence>
<feature type="region of interest" description="Disordered" evidence="1">
    <location>
        <begin position="289"/>
        <end position="311"/>
    </location>
</feature>
<feature type="transmembrane region" description="Helical" evidence="2">
    <location>
        <begin position="130"/>
        <end position="151"/>
    </location>
</feature>
<evidence type="ECO:0000259" key="3">
    <source>
        <dbReference type="Pfam" id="PF20684"/>
    </source>
</evidence>
<dbReference type="Pfam" id="PF20684">
    <property type="entry name" value="Fung_rhodopsin"/>
    <property type="match status" value="1"/>
</dbReference>
<organism evidence="4 5">
    <name type="scientific">Lithohypha guttulata</name>
    <dbReference type="NCBI Taxonomy" id="1690604"/>
    <lineage>
        <taxon>Eukaryota</taxon>
        <taxon>Fungi</taxon>
        <taxon>Dikarya</taxon>
        <taxon>Ascomycota</taxon>
        <taxon>Pezizomycotina</taxon>
        <taxon>Eurotiomycetes</taxon>
        <taxon>Chaetothyriomycetidae</taxon>
        <taxon>Chaetothyriales</taxon>
        <taxon>Trichomeriaceae</taxon>
        <taxon>Lithohypha</taxon>
    </lineage>
</organism>
<evidence type="ECO:0000256" key="1">
    <source>
        <dbReference type="SAM" id="MobiDB-lite"/>
    </source>
</evidence>
<dbReference type="PANTHER" id="PTHR38794:SF3">
    <property type="entry name" value="INTEGRAL MEMBRANE PROTEIN"/>
    <property type="match status" value="1"/>
</dbReference>